<keyword evidence="2" id="KW-0560">Oxidoreductase</keyword>
<dbReference type="GO" id="GO:0016491">
    <property type="term" value="F:oxidoreductase activity"/>
    <property type="evidence" value="ECO:0007669"/>
    <property type="project" value="UniProtKB-KW"/>
</dbReference>
<dbReference type="OrthoDB" id="7593130at2"/>
<dbReference type="PANTHER" id="PTHR44169">
    <property type="entry name" value="NADPH-DEPENDENT 1-ACYLDIHYDROXYACETONE PHOSPHATE REDUCTASE"/>
    <property type="match status" value="1"/>
</dbReference>
<dbReference type="SUPFAM" id="SSF51735">
    <property type="entry name" value="NAD(P)-binding Rossmann-fold domains"/>
    <property type="match status" value="1"/>
</dbReference>
<dbReference type="RefSeq" id="WP_151970753.1">
    <property type="nucleotide sequence ID" value="NZ_AP019860.1"/>
</dbReference>
<dbReference type="Pfam" id="PF00106">
    <property type="entry name" value="adh_short"/>
    <property type="match status" value="1"/>
</dbReference>
<proteinExistence type="inferred from homology"/>
<dbReference type="AlphaFoldDB" id="A0A5S9F6I3"/>
<sequence length="244" mass="25977">MSYDIKDKVTLVTGANRGIGKAIVESFIAYGVKKVYAAVRKLESANELIEKYGDKVVAVEIDLGKPQTIISAAEQVQDVEVVVNNAGVLALSNPLSENALESLKFEIDINLFGLVRIAQAFAPVLQKNGGGAFVQLNSVVSLKSYPDIATYSASKAASYSITQSLRSALKEQNTAVLSVHPGPIATDMAEDAGISDIAEPVTVVSEGIINSLKSGDFHLFPDTIARDLGEKYQSFAQNAILAEE</sequence>
<dbReference type="KEGG" id="uam:UABAM_05096"/>
<dbReference type="NCBIfam" id="NF006120">
    <property type="entry name" value="PRK08264.1-6"/>
    <property type="match status" value="1"/>
</dbReference>
<evidence type="ECO:0000313" key="5">
    <source>
        <dbReference type="Proteomes" id="UP000326354"/>
    </source>
</evidence>
<dbReference type="EMBL" id="AP019860">
    <property type="protein sequence ID" value="BBM86709.1"/>
    <property type="molecule type" value="Genomic_DNA"/>
</dbReference>
<evidence type="ECO:0000313" key="4">
    <source>
        <dbReference type="EMBL" id="BBM86709.1"/>
    </source>
</evidence>
<protein>
    <submittedName>
        <fullName evidence="4">Short-chain dehydrogenase</fullName>
    </submittedName>
</protein>
<keyword evidence="5" id="KW-1185">Reference proteome</keyword>
<dbReference type="InterPro" id="IPR036291">
    <property type="entry name" value="NAD(P)-bd_dom_sf"/>
</dbReference>
<reference evidence="4 5" key="1">
    <citation type="submission" date="2019-08" db="EMBL/GenBank/DDBJ databases">
        <title>Complete genome sequence of Candidatus Uab amorphum.</title>
        <authorList>
            <person name="Shiratori T."/>
            <person name="Suzuki S."/>
            <person name="Kakizawa Y."/>
            <person name="Ishida K."/>
        </authorList>
    </citation>
    <scope>NUCLEOTIDE SEQUENCE [LARGE SCALE GENOMIC DNA]</scope>
    <source>
        <strain evidence="4 5">SRT547</strain>
    </source>
</reference>
<dbReference type="PANTHER" id="PTHR44169:SF6">
    <property type="entry name" value="NADPH-DEPENDENT 1-ACYLDIHYDROXYACETONE PHOSPHATE REDUCTASE"/>
    <property type="match status" value="1"/>
</dbReference>
<dbReference type="PRINTS" id="PR00081">
    <property type="entry name" value="GDHRDH"/>
</dbReference>
<dbReference type="Gene3D" id="3.40.50.720">
    <property type="entry name" value="NAD(P)-binding Rossmann-like Domain"/>
    <property type="match status" value="1"/>
</dbReference>
<dbReference type="InterPro" id="IPR020904">
    <property type="entry name" value="Sc_DH/Rdtase_CS"/>
</dbReference>
<evidence type="ECO:0000256" key="2">
    <source>
        <dbReference type="ARBA" id="ARBA00023002"/>
    </source>
</evidence>
<accession>A0A5S9F6I3</accession>
<dbReference type="Proteomes" id="UP000326354">
    <property type="component" value="Chromosome"/>
</dbReference>
<organism evidence="4 5">
    <name type="scientific">Uabimicrobium amorphum</name>
    <dbReference type="NCBI Taxonomy" id="2596890"/>
    <lineage>
        <taxon>Bacteria</taxon>
        <taxon>Pseudomonadati</taxon>
        <taxon>Planctomycetota</taxon>
        <taxon>Candidatus Uabimicrobiia</taxon>
        <taxon>Candidatus Uabimicrobiales</taxon>
        <taxon>Candidatus Uabimicrobiaceae</taxon>
        <taxon>Candidatus Uabimicrobium</taxon>
    </lineage>
</organism>
<evidence type="ECO:0000256" key="1">
    <source>
        <dbReference type="ARBA" id="ARBA00006484"/>
    </source>
</evidence>
<dbReference type="InterPro" id="IPR002347">
    <property type="entry name" value="SDR_fam"/>
</dbReference>
<gene>
    <name evidence="4" type="ORF">UABAM_05096</name>
</gene>
<evidence type="ECO:0000256" key="3">
    <source>
        <dbReference type="RuleBase" id="RU000363"/>
    </source>
</evidence>
<dbReference type="PROSITE" id="PS00061">
    <property type="entry name" value="ADH_SHORT"/>
    <property type="match status" value="1"/>
</dbReference>
<comment type="similarity">
    <text evidence="1 3">Belongs to the short-chain dehydrogenases/reductases (SDR) family.</text>
</comment>
<dbReference type="PRINTS" id="PR00080">
    <property type="entry name" value="SDRFAMILY"/>
</dbReference>
<name>A0A5S9F6I3_UABAM</name>